<dbReference type="RefSeq" id="WP_203397914.1">
    <property type="nucleotide sequence ID" value="NZ_CP009528.1"/>
</dbReference>
<dbReference type="AlphaFoldDB" id="A0A0E3QWN7"/>
<dbReference type="GeneID" id="68903857"/>
<reference evidence="2 3" key="1">
    <citation type="submission" date="2014-07" db="EMBL/GenBank/DDBJ databases">
        <title>Methanogenic archaea and the global carbon cycle.</title>
        <authorList>
            <person name="Henriksen J.R."/>
            <person name="Luke J."/>
            <person name="Reinhart S."/>
            <person name="Benedict M.N."/>
            <person name="Youngblut N.D."/>
            <person name="Metcalf M.E."/>
            <person name="Whitaker R.J."/>
            <person name="Metcalf W.W."/>
        </authorList>
    </citation>
    <scope>NUCLEOTIDE SEQUENCE [LARGE SCALE GENOMIC DNA]</scope>
    <source>
        <strain evidence="2 3">MS</strain>
    </source>
</reference>
<protein>
    <submittedName>
        <fullName evidence="2">Amino acid transporter</fullName>
    </submittedName>
</protein>
<keyword evidence="3" id="KW-1185">Reference proteome</keyword>
<evidence type="ECO:0000313" key="2">
    <source>
        <dbReference type="EMBL" id="AKB55148.1"/>
    </source>
</evidence>
<dbReference type="STRING" id="1434108.MSBRM_2150"/>
<accession>A0A0E3QWN7</accession>
<feature type="transmembrane region" description="Helical" evidence="1">
    <location>
        <begin position="74"/>
        <end position="93"/>
    </location>
</feature>
<evidence type="ECO:0000313" key="3">
    <source>
        <dbReference type="Proteomes" id="UP000033033"/>
    </source>
</evidence>
<keyword evidence="1" id="KW-0812">Transmembrane</keyword>
<keyword evidence="1" id="KW-1133">Transmembrane helix</keyword>
<dbReference type="KEGG" id="mby:MSBRM_2150"/>
<dbReference type="PATRIC" id="fig|1434108.4.peg.2745"/>
<feature type="transmembrane region" description="Helical" evidence="1">
    <location>
        <begin position="99"/>
        <end position="119"/>
    </location>
</feature>
<dbReference type="HOGENOM" id="CLU_1673977_0_0_2"/>
<dbReference type="Proteomes" id="UP000033033">
    <property type="component" value="Chromosome"/>
</dbReference>
<organism evidence="2 3">
    <name type="scientific">Methanosarcina barkeri MS</name>
    <dbReference type="NCBI Taxonomy" id="1434108"/>
    <lineage>
        <taxon>Archaea</taxon>
        <taxon>Methanobacteriati</taxon>
        <taxon>Methanobacteriota</taxon>
        <taxon>Stenosarchaea group</taxon>
        <taxon>Methanomicrobia</taxon>
        <taxon>Methanosarcinales</taxon>
        <taxon>Methanosarcinaceae</taxon>
        <taxon>Methanosarcina</taxon>
    </lineage>
</organism>
<gene>
    <name evidence="2" type="ORF">MSBRM_2150</name>
</gene>
<name>A0A0E3QWN7_METBA</name>
<keyword evidence="1" id="KW-0472">Membrane</keyword>
<evidence type="ECO:0000256" key="1">
    <source>
        <dbReference type="SAM" id="Phobius"/>
    </source>
</evidence>
<sequence length="132" mass="14962">MLAKEGRLPLFFEGKIWKRGTEELLITSGFVILMANFLSLDGLGMLTSTSLLIIYVAVNTSHLHLLKETGAKRWVILASLLSSLIFFGVLVYYEFVNSKLTLELLLITLLCCFCIEWAYRKLVGRSIKDRAE</sequence>
<proteinExistence type="predicted"/>
<feature type="transmembrane region" description="Helical" evidence="1">
    <location>
        <begin position="44"/>
        <end position="62"/>
    </location>
</feature>
<dbReference type="Gene3D" id="1.20.1740.10">
    <property type="entry name" value="Amino acid/polyamine transporter I"/>
    <property type="match status" value="1"/>
</dbReference>
<dbReference type="EMBL" id="CP009528">
    <property type="protein sequence ID" value="AKB55148.1"/>
    <property type="molecule type" value="Genomic_DNA"/>
</dbReference>